<organism evidence="1">
    <name type="scientific">freshwater metagenome</name>
    <dbReference type="NCBI Taxonomy" id="449393"/>
    <lineage>
        <taxon>unclassified sequences</taxon>
        <taxon>metagenomes</taxon>
        <taxon>ecological metagenomes</taxon>
    </lineage>
</organism>
<dbReference type="AlphaFoldDB" id="A0A6J7KFU4"/>
<accession>A0A6J7KFU4</accession>
<evidence type="ECO:0000313" key="1">
    <source>
        <dbReference type="EMBL" id="CAB4955050.1"/>
    </source>
</evidence>
<sequence length="318" mass="34306">MARAVSLVASPGMGRSGTIVRTAGIVALGFCALVAGTLGPVSPAAAASGLAARSVDDPRAPTITRATWRDYLTAISDAAVALPSEVDADLLIPAPSDVRTRWRTIDGIDYLLVTSLRFAPVTTVEPGAQFTLDASRWVSIPGQLAEECVRYSCIDLGTQRLDLQLKQVMGLPPDADYRYVSEFWVKPADMFRPCTDPRITSPSCPELALGAAAGIPATVGEVNLSDFLWSQANYAWRAPDRFRPKAAVSCAQDYANASVGQCYGFPWTRLGYTYDWSPKAKDDVGVTEFVVAKGAVAYLERTGTQREFFPFAKRGKRP</sequence>
<protein>
    <submittedName>
        <fullName evidence="1">Unannotated protein</fullName>
    </submittedName>
</protein>
<reference evidence="1" key="1">
    <citation type="submission" date="2020-05" db="EMBL/GenBank/DDBJ databases">
        <authorList>
            <person name="Chiriac C."/>
            <person name="Salcher M."/>
            <person name="Ghai R."/>
            <person name="Kavagutti S V."/>
        </authorList>
    </citation>
    <scope>NUCLEOTIDE SEQUENCE</scope>
</reference>
<name>A0A6J7KFU4_9ZZZZ</name>
<dbReference type="EMBL" id="CAFBNE010000056">
    <property type="protein sequence ID" value="CAB4955050.1"/>
    <property type="molecule type" value="Genomic_DNA"/>
</dbReference>
<gene>
    <name evidence="1" type="ORF">UFOPK3772_01800</name>
</gene>
<proteinExistence type="predicted"/>